<sequence length="290" mass="34258">MPVPLQNEKLKNFVLNDIRVFFKESLVDKTDINNNDIPDYIENIAIQADATIKALNYLGFINPLESKRYKNVAKFIDIHIVSMKYNGVAYEEPYFFDKDYALLIKINNNLNNFPGNYWTVVSHEIFHLYQYGYSYFKASWYLEGMANWAERLLRNDDIEVKATLNLPNSKKSLHESVYNLPYNLFWYRLAKLSPNDNNKTLPSTLMKMTYVNGDLVFKDNQIIGYHFIISFLENLQKSSNLYFIYNSFPTEYQQKDVKTYPIIIGAVKKTMLELEFKKTEEVKKFLRLKL</sequence>
<protein>
    <recommendedName>
        <fullName evidence="3">Peptidase M1 membrane alanine aminopeptidase domain-containing protein</fullName>
    </recommendedName>
</protein>
<comment type="caution">
    <text evidence="1">The sequence shown here is derived from an EMBL/GenBank/DDBJ whole genome shotgun (WGS) entry which is preliminary data.</text>
</comment>
<dbReference type="AlphaFoldDB" id="A0AAW4J987"/>
<dbReference type="RefSeq" id="WP_208464826.1">
    <property type="nucleotide sequence ID" value="NZ_JAGFOT010000020.1"/>
</dbReference>
<evidence type="ECO:0000313" key="1">
    <source>
        <dbReference type="EMBL" id="MBO3659446.1"/>
    </source>
</evidence>
<dbReference type="Proteomes" id="UP000670925">
    <property type="component" value="Unassembled WGS sequence"/>
</dbReference>
<proteinExistence type="predicted"/>
<organism evidence="1 2">
    <name type="scientific">Acinetobacter haemolyticus</name>
    <dbReference type="NCBI Taxonomy" id="29430"/>
    <lineage>
        <taxon>Bacteria</taxon>
        <taxon>Pseudomonadati</taxon>
        <taxon>Pseudomonadota</taxon>
        <taxon>Gammaproteobacteria</taxon>
        <taxon>Moraxellales</taxon>
        <taxon>Moraxellaceae</taxon>
        <taxon>Acinetobacter</taxon>
    </lineage>
</organism>
<accession>A0AAW4J987</accession>
<dbReference type="EMBL" id="JAGFOT010000020">
    <property type="protein sequence ID" value="MBO3659446.1"/>
    <property type="molecule type" value="Genomic_DNA"/>
</dbReference>
<name>A0AAW4J987_ACIHA</name>
<evidence type="ECO:0000313" key="2">
    <source>
        <dbReference type="Proteomes" id="UP000670925"/>
    </source>
</evidence>
<gene>
    <name evidence="1" type="ORF">J5N55_15330</name>
</gene>
<reference evidence="1" key="1">
    <citation type="submission" date="2021-03" db="EMBL/GenBank/DDBJ databases">
        <title>Acinetobacter spp. whole-genome sequenced from Terengganu.</title>
        <authorList>
            <person name="Mohd Rani F."/>
        </authorList>
    </citation>
    <scope>NUCLEOTIDE SEQUENCE</scope>
    <source>
        <strain evidence="1">AC1502</strain>
    </source>
</reference>
<evidence type="ECO:0008006" key="3">
    <source>
        <dbReference type="Google" id="ProtNLM"/>
    </source>
</evidence>